<keyword evidence="7" id="KW-0813">Transport</keyword>
<evidence type="ECO:0000256" key="7">
    <source>
        <dbReference type="RuleBase" id="RU003879"/>
    </source>
</evidence>
<keyword evidence="7" id="KW-0653">Protein transport</keyword>
<dbReference type="Gene3D" id="3.30.420.270">
    <property type="match status" value="1"/>
</dbReference>
<evidence type="ECO:0000256" key="3">
    <source>
        <dbReference type="ARBA" id="ARBA00022475"/>
    </source>
</evidence>
<comment type="similarity">
    <text evidence="2 7">Belongs to the ExbD/TolR family.</text>
</comment>
<evidence type="ECO:0000313" key="8">
    <source>
        <dbReference type="EMBL" id="MBI1685727.1"/>
    </source>
</evidence>
<keyword evidence="6" id="KW-0472">Membrane</keyword>
<dbReference type="Pfam" id="PF02472">
    <property type="entry name" value="ExbD"/>
    <property type="match status" value="1"/>
</dbReference>
<evidence type="ECO:0000313" key="9">
    <source>
        <dbReference type="Proteomes" id="UP000639859"/>
    </source>
</evidence>
<sequence length="132" mass="13715">MARLAGRFEGKPMATPNLAPLVGVLLAVFAGAVSLAGGAESATRVELAGVYLGCGIPPDRAWLAVEAEGRYSLDGRPVTLAGLEAAFVGVAARNERLTVVADRDTPYAAIPPVVEAARRAGVRVDFVQQESR</sequence>
<proteinExistence type="inferred from homology"/>
<evidence type="ECO:0000256" key="1">
    <source>
        <dbReference type="ARBA" id="ARBA00004162"/>
    </source>
</evidence>
<keyword evidence="4 7" id="KW-0812">Transmembrane</keyword>
<name>A0ABS0T1H4_9CAUL</name>
<evidence type="ECO:0000256" key="6">
    <source>
        <dbReference type="ARBA" id="ARBA00023136"/>
    </source>
</evidence>
<dbReference type="InterPro" id="IPR003400">
    <property type="entry name" value="ExbD"/>
</dbReference>
<keyword evidence="9" id="KW-1185">Reference proteome</keyword>
<keyword evidence="5" id="KW-1133">Transmembrane helix</keyword>
<accession>A0ABS0T1H4</accession>
<organism evidence="8 9">
    <name type="scientific">Caulobacter hibisci</name>
    <dbReference type="NCBI Taxonomy" id="2035993"/>
    <lineage>
        <taxon>Bacteria</taxon>
        <taxon>Pseudomonadati</taxon>
        <taxon>Pseudomonadota</taxon>
        <taxon>Alphaproteobacteria</taxon>
        <taxon>Caulobacterales</taxon>
        <taxon>Caulobacteraceae</taxon>
        <taxon>Caulobacter</taxon>
    </lineage>
</organism>
<keyword evidence="3" id="KW-1003">Cell membrane</keyword>
<evidence type="ECO:0000256" key="4">
    <source>
        <dbReference type="ARBA" id="ARBA00022692"/>
    </source>
</evidence>
<evidence type="ECO:0000256" key="5">
    <source>
        <dbReference type="ARBA" id="ARBA00022989"/>
    </source>
</evidence>
<dbReference type="Proteomes" id="UP000639859">
    <property type="component" value="Unassembled WGS sequence"/>
</dbReference>
<gene>
    <name evidence="8" type="ORF">I4Q42_18830</name>
</gene>
<comment type="caution">
    <text evidence="8">The sequence shown here is derived from an EMBL/GenBank/DDBJ whole genome shotgun (WGS) entry which is preliminary data.</text>
</comment>
<reference evidence="8 9" key="1">
    <citation type="submission" date="2020-11" db="EMBL/GenBank/DDBJ databases">
        <title>genome sequence of strain KACC 18849.</title>
        <authorList>
            <person name="Gao J."/>
            <person name="Zhang X."/>
        </authorList>
    </citation>
    <scope>NUCLEOTIDE SEQUENCE [LARGE SCALE GENOMIC DNA]</scope>
    <source>
        <strain evidence="8 9">KACC 18849</strain>
    </source>
</reference>
<comment type="subcellular location">
    <subcellularLocation>
        <location evidence="1">Cell membrane</location>
        <topology evidence="1">Single-pass membrane protein</topology>
    </subcellularLocation>
    <subcellularLocation>
        <location evidence="7">Cell membrane</location>
        <topology evidence="7">Single-pass type II membrane protein</topology>
    </subcellularLocation>
</comment>
<dbReference type="RefSeq" id="WP_198577631.1">
    <property type="nucleotide sequence ID" value="NZ_JADWOX010000015.1"/>
</dbReference>
<evidence type="ECO:0000256" key="2">
    <source>
        <dbReference type="ARBA" id="ARBA00005811"/>
    </source>
</evidence>
<dbReference type="EMBL" id="JADWOX010000015">
    <property type="protein sequence ID" value="MBI1685727.1"/>
    <property type="molecule type" value="Genomic_DNA"/>
</dbReference>
<protein>
    <submittedName>
        <fullName evidence="8">Biopolymer transporter ExbD</fullName>
    </submittedName>
</protein>